<dbReference type="RefSeq" id="WP_345765405.1">
    <property type="nucleotide sequence ID" value="NZ_CP154834.1"/>
</dbReference>
<sequence length="64" mass="6859">MAYSAIFSIPGLLIIVIWIAGIFFGSEAVQGEITKFIGSMMGRDVGKSLEEMVIGGMVDKKMSS</sequence>
<dbReference type="EMBL" id="CP154834">
    <property type="protein sequence ID" value="XAO72640.1"/>
    <property type="molecule type" value="Genomic_DNA"/>
</dbReference>
<name>A0AAU6WJG2_9FLAO</name>
<dbReference type="Proteomes" id="UP001463665">
    <property type="component" value="Chromosome"/>
</dbReference>
<keyword evidence="1" id="KW-1133">Transmembrane helix</keyword>
<evidence type="ECO:0000256" key="1">
    <source>
        <dbReference type="SAM" id="Phobius"/>
    </source>
</evidence>
<keyword evidence="1" id="KW-0472">Membrane</keyword>
<feature type="transmembrane region" description="Helical" evidence="1">
    <location>
        <begin position="6"/>
        <end position="25"/>
    </location>
</feature>
<keyword evidence="3" id="KW-1185">Reference proteome</keyword>
<protein>
    <submittedName>
        <fullName evidence="2">Uncharacterized protein</fullName>
    </submittedName>
</protein>
<accession>A0AAU6WJG2</accession>
<proteinExistence type="predicted"/>
<dbReference type="AlphaFoldDB" id="A0AAU6WJG2"/>
<gene>
    <name evidence="2" type="ORF">AAFP95_12155</name>
</gene>
<evidence type="ECO:0000313" key="3">
    <source>
        <dbReference type="Proteomes" id="UP001463665"/>
    </source>
</evidence>
<reference evidence="2 3" key="1">
    <citation type="submission" date="2024-04" db="EMBL/GenBank/DDBJ databases">
        <title>Genome sequencing and assembly of rice foliar adapted Chryseobacterium endophyticum OsEnb-ALM-A6.</title>
        <authorList>
            <person name="Kumar S."/>
            <person name="Javed M."/>
            <person name="Chouhan V."/>
            <person name="Charishma K."/>
            <person name="Patel A."/>
            <person name="Kumar M."/>
            <person name="Sahu K.P."/>
            <person name="Kumar A."/>
        </authorList>
    </citation>
    <scope>NUCLEOTIDE SEQUENCE [LARGE SCALE GENOMIC DNA]</scope>
    <source>
        <strain evidence="2 3">OsEnb-ALM-A6</strain>
    </source>
</reference>
<organism evidence="2 3">
    <name type="scientific">Chryseobacterium endophyticum</name>
    <dbReference type="NCBI Taxonomy" id="1854762"/>
    <lineage>
        <taxon>Bacteria</taxon>
        <taxon>Pseudomonadati</taxon>
        <taxon>Bacteroidota</taxon>
        <taxon>Flavobacteriia</taxon>
        <taxon>Flavobacteriales</taxon>
        <taxon>Weeksellaceae</taxon>
        <taxon>Chryseobacterium group</taxon>
        <taxon>Chryseobacterium</taxon>
    </lineage>
</organism>
<evidence type="ECO:0000313" key="2">
    <source>
        <dbReference type="EMBL" id="XAO72640.1"/>
    </source>
</evidence>
<keyword evidence="1" id="KW-0812">Transmembrane</keyword>